<proteinExistence type="inferred from homology"/>
<keyword evidence="4" id="KW-0547">Nucleotide-binding</keyword>
<dbReference type="Pfam" id="PF00005">
    <property type="entry name" value="ABC_tran"/>
    <property type="match status" value="2"/>
</dbReference>
<evidence type="ECO:0000256" key="1">
    <source>
        <dbReference type="ARBA" id="ARBA00004417"/>
    </source>
</evidence>
<reference evidence="8" key="1">
    <citation type="submission" date="2024-08" db="EMBL/GenBank/DDBJ databases">
        <authorList>
            <person name="Chaddad Z."/>
            <person name="Lamrabet M."/>
            <person name="Bouhnik O."/>
            <person name="Alami S."/>
            <person name="Wipf D."/>
            <person name="Courty P.E."/>
            <person name="Missbah El Idrissi M."/>
        </authorList>
    </citation>
    <scope>NUCLEOTIDE SEQUENCE</scope>
    <source>
        <strain evidence="8">LLZ17</strain>
    </source>
</reference>
<gene>
    <name evidence="8" type="ORF">AB8Z38_35650</name>
</gene>
<dbReference type="PANTHER" id="PTHR43776">
    <property type="entry name" value="TRANSPORT ATP-BINDING PROTEIN"/>
    <property type="match status" value="1"/>
</dbReference>
<dbReference type="InterPro" id="IPR050319">
    <property type="entry name" value="ABC_transp_ATP-bind"/>
</dbReference>
<dbReference type="RefSeq" id="WP_369722207.1">
    <property type="nucleotide sequence ID" value="NZ_CP165734.1"/>
</dbReference>
<dbReference type="EMBL" id="CP165734">
    <property type="protein sequence ID" value="XDV57772.1"/>
    <property type="molecule type" value="Genomic_DNA"/>
</dbReference>
<feature type="domain" description="ABC transporter" evidence="7">
    <location>
        <begin position="11"/>
        <end position="257"/>
    </location>
</feature>
<dbReference type="NCBIfam" id="NF008453">
    <property type="entry name" value="PRK11308.1"/>
    <property type="match status" value="2"/>
</dbReference>
<dbReference type="CDD" id="cd03257">
    <property type="entry name" value="ABC_NikE_OppD_transporters"/>
    <property type="match status" value="2"/>
</dbReference>
<organism evidence="8">
    <name type="scientific">Bradyrhizobium sp. LLZ17</name>
    <dbReference type="NCBI Taxonomy" id="3239388"/>
    <lineage>
        <taxon>Bacteria</taxon>
        <taxon>Pseudomonadati</taxon>
        <taxon>Pseudomonadota</taxon>
        <taxon>Alphaproteobacteria</taxon>
        <taxon>Hyphomicrobiales</taxon>
        <taxon>Nitrobacteraceae</taxon>
        <taxon>Bradyrhizobium</taxon>
    </lineage>
</organism>
<dbReference type="InterPro" id="IPR003439">
    <property type="entry name" value="ABC_transporter-like_ATP-bd"/>
</dbReference>
<evidence type="ECO:0000313" key="8">
    <source>
        <dbReference type="EMBL" id="XDV57772.1"/>
    </source>
</evidence>
<dbReference type="Pfam" id="PF08352">
    <property type="entry name" value="oligo_HPY"/>
    <property type="match status" value="2"/>
</dbReference>
<accession>A0AB39XN72</accession>
<dbReference type="PROSITE" id="PS50893">
    <property type="entry name" value="ABC_TRANSPORTER_2"/>
    <property type="match status" value="2"/>
</dbReference>
<dbReference type="InterPro" id="IPR017871">
    <property type="entry name" value="ABC_transporter-like_CS"/>
</dbReference>
<dbReference type="GO" id="GO:0016887">
    <property type="term" value="F:ATP hydrolysis activity"/>
    <property type="evidence" value="ECO:0007669"/>
    <property type="project" value="InterPro"/>
</dbReference>
<dbReference type="FunFam" id="3.40.50.300:FF:002585">
    <property type="entry name" value="Glutathione import ATP-binding protein GsiA"/>
    <property type="match status" value="1"/>
</dbReference>
<dbReference type="Gene3D" id="3.40.50.300">
    <property type="entry name" value="P-loop containing nucleotide triphosphate hydrolases"/>
    <property type="match status" value="2"/>
</dbReference>
<dbReference type="SMART" id="SM00382">
    <property type="entry name" value="AAA"/>
    <property type="match status" value="2"/>
</dbReference>
<dbReference type="SUPFAM" id="SSF52540">
    <property type="entry name" value="P-loop containing nucleoside triphosphate hydrolases"/>
    <property type="match status" value="2"/>
</dbReference>
<dbReference type="InterPro" id="IPR003593">
    <property type="entry name" value="AAA+_ATPase"/>
</dbReference>
<evidence type="ECO:0000256" key="4">
    <source>
        <dbReference type="ARBA" id="ARBA00022741"/>
    </source>
</evidence>
<dbReference type="InterPro" id="IPR013563">
    <property type="entry name" value="Oligopep_ABC_C"/>
</dbReference>
<dbReference type="NCBIfam" id="NF007739">
    <property type="entry name" value="PRK10419.1"/>
    <property type="match status" value="2"/>
</dbReference>
<dbReference type="PANTHER" id="PTHR43776:SF7">
    <property type="entry name" value="D,D-DIPEPTIDE TRANSPORT ATP-BINDING PROTEIN DDPF-RELATED"/>
    <property type="match status" value="1"/>
</dbReference>
<dbReference type="AlphaFoldDB" id="A0AB39XN72"/>
<feature type="domain" description="ABC transporter" evidence="7">
    <location>
        <begin position="280"/>
        <end position="527"/>
    </location>
</feature>
<evidence type="ECO:0000259" key="7">
    <source>
        <dbReference type="PROSITE" id="PS50893"/>
    </source>
</evidence>
<dbReference type="GO" id="GO:0015833">
    <property type="term" value="P:peptide transport"/>
    <property type="evidence" value="ECO:0007669"/>
    <property type="project" value="InterPro"/>
</dbReference>
<dbReference type="GO" id="GO:0005886">
    <property type="term" value="C:plasma membrane"/>
    <property type="evidence" value="ECO:0007669"/>
    <property type="project" value="UniProtKB-SubCell"/>
</dbReference>
<dbReference type="GO" id="GO:0055085">
    <property type="term" value="P:transmembrane transport"/>
    <property type="evidence" value="ECO:0007669"/>
    <property type="project" value="UniProtKB-ARBA"/>
</dbReference>
<sequence length="553" mass="60131">MTGNLVEIRNLRVEATTDAGRRVEIIKDISLDITEGEILALIGESGSGKTTIAMTLLGYTRQGCAITGGEVRVAGVDMVKLSEAERARIRGTTVAYVPQSAAAAFNPALTIMDQVTEVARIHKLMSAAEAQAKALSLFKALSLPEPETIGDRYPHQVSGGQLQRLAAAMALIGQPKVVIFDEPTTALDVTTQVEVLRAFKAVTAQHHIAGVYVSHDLAVVAQIADRIVVLKDGSVQETGTTSQILNDAHHPYTRELLAAFRPEARQHGPEYEAATKRPLLQVDDLTVGYGPRLRDGRPLVSAVEAVSLKLDRGRNLGIIGESGCGKSTLARAIAGILPAYAGDIIFNGRELGKVGRSRTRDELRQIQIVFQHADTALNPAKSVQDILRRPLTFYHGMSGKARDARLSELLDLVRLPKSVRHRLPGELSGGQKQRVNFARALAAEPTLILCDEITSALDTVVAAAVVELLKELQRELGLSYIFISHDLSVVEAICDEIIVMYRGQKVEEITPTRLTAPQHPYSRLLFSSVPKLDPAWLDNLEQNAEAVRAYSRQ</sequence>
<comment type="similarity">
    <text evidence="2">Belongs to the ABC transporter superfamily.</text>
</comment>
<evidence type="ECO:0000256" key="6">
    <source>
        <dbReference type="ARBA" id="ARBA00024722"/>
    </source>
</evidence>
<dbReference type="PROSITE" id="PS00211">
    <property type="entry name" value="ABC_TRANSPORTER_1"/>
    <property type="match status" value="1"/>
</dbReference>
<protein>
    <submittedName>
        <fullName evidence="8">ABC transporter ATP-binding protein</fullName>
    </submittedName>
</protein>
<keyword evidence="3" id="KW-0813">Transport</keyword>
<dbReference type="InterPro" id="IPR027417">
    <property type="entry name" value="P-loop_NTPase"/>
</dbReference>
<comment type="subcellular location">
    <subcellularLocation>
        <location evidence="1">Cell inner membrane</location>
        <topology evidence="1">Peripheral membrane protein</topology>
    </subcellularLocation>
</comment>
<keyword evidence="5 8" id="KW-0067">ATP-binding</keyword>
<comment type="function">
    <text evidence="6">Involved in beta-(1--&gt;2)glucan export. Transmembrane domains (TMD) form a pore in the inner membrane and the ATP-binding domain (NBD) is responsible for energy generation.</text>
</comment>
<dbReference type="GO" id="GO:0005524">
    <property type="term" value="F:ATP binding"/>
    <property type="evidence" value="ECO:0007669"/>
    <property type="project" value="UniProtKB-KW"/>
</dbReference>
<evidence type="ECO:0000256" key="5">
    <source>
        <dbReference type="ARBA" id="ARBA00022840"/>
    </source>
</evidence>
<evidence type="ECO:0000256" key="3">
    <source>
        <dbReference type="ARBA" id="ARBA00022448"/>
    </source>
</evidence>
<evidence type="ECO:0000256" key="2">
    <source>
        <dbReference type="ARBA" id="ARBA00005417"/>
    </source>
</evidence>
<name>A0AB39XN72_9BRAD</name>